<dbReference type="PANTHER" id="PTHR46142:SF3">
    <property type="entry name" value="F18B13.24 PROTEIN"/>
    <property type="match status" value="1"/>
</dbReference>
<dbReference type="Proteomes" id="UP000326202">
    <property type="component" value="Chromosome"/>
</dbReference>
<organism evidence="2 3">
    <name type="scientific">Hypericibacter terrae</name>
    <dbReference type="NCBI Taxonomy" id="2602015"/>
    <lineage>
        <taxon>Bacteria</taxon>
        <taxon>Pseudomonadati</taxon>
        <taxon>Pseudomonadota</taxon>
        <taxon>Alphaproteobacteria</taxon>
        <taxon>Rhodospirillales</taxon>
        <taxon>Dongiaceae</taxon>
        <taxon>Hypericibacter</taxon>
    </lineage>
</organism>
<keyword evidence="3" id="KW-1185">Reference proteome</keyword>
<dbReference type="EMBL" id="CP042906">
    <property type="protein sequence ID" value="QEX16889.1"/>
    <property type="molecule type" value="Genomic_DNA"/>
</dbReference>
<gene>
    <name evidence="2" type="ORF">FRZ44_21840</name>
</gene>
<evidence type="ECO:0000259" key="1">
    <source>
        <dbReference type="PROSITE" id="PS51819"/>
    </source>
</evidence>
<dbReference type="RefSeq" id="WP_151177190.1">
    <property type="nucleotide sequence ID" value="NZ_CP042906.1"/>
</dbReference>
<reference evidence="2 3" key="1">
    <citation type="submission" date="2019-08" db="EMBL/GenBank/DDBJ databases">
        <title>Hyperibacter terrae gen. nov., sp. nov. and Hyperibacter viscosus sp. nov., two new members in the family Rhodospirillaceae isolated from the rhizosphere of Hypericum perforatum.</title>
        <authorList>
            <person name="Noviana Z."/>
        </authorList>
    </citation>
    <scope>NUCLEOTIDE SEQUENCE [LARGE SCALE GENOMIC DNA]</scope>
    <source>
        <strain evidence="2 3">R5913</strain>
    </source>
</reference>
<proteinExistence type="predicted"/>
<evidence type="ECO:0000313" key="3">
    <source>
        <dbReference type="Proteomes" id="UP000326202"/>
    </source>
</evidence>
<dbReference type="PANTHER" id="PTHR46142">
    <property type="match status" value="1"/>
</dbReference>
<feature type="domain" description="VOC" evidence="1">
    <location>
        <begin position="5"/>
        <end position="127"/>
    </location>
</feature>
<accession>A0A5J6MHF4</accession>
<evidence type="ECO:0000313" key="2">
    <source>
        <dbReference type="EMBL" id="QEX16889.1"/>
    </source>
</evidence>
<dbReference type="SUPFAM" id="SSF54593">
    <property type="entry name" value="Glyoxalase/Bleomycin resistance protein/Dihydroxybiphenyl dioxygenase"/>
    <property type="match status" value="1"/>
</dbReference>
<protein>
    <submittedName>
        <fullName evidence="2">Glyoxalase</fullName>
    </submittedName>
</protein>
<dbReference type="OrthoDB" id="5243302at2"/>
<dbReference type="Gene3D" id="3.10.180.10">
    <property type="entry name" value="2,3-Dihydroxybiphenyl 1,2-Dioxygenase, domain 1"/>
    <property type="match status" value="1"/>
</dbReference>
<dbReference type="AlphaFoldDB" id="A0A5J6MHF4"/>
<name>A0A5J6MHF4_9PROT</name>
<dbReference type="InterPro" id="IPR029068">
    <property type="entry name" value="Glyas_Bleomycin-R_OHBP_Dase"/>
</dbReference>
<dbReference type="InterPro" id="IPR004360">
    <property type="entry name" value="Glyas_Fos-R_dOase_dom"/>
</dbReference>
<dbReference type="Pfam" id="PF00903">
    <property type="entry name" value="Glyoxalase"/>
    <property type="match status" value="1"/>
</dbReference>
<dbReference type="PROSITE" id="PS51819">
    <property type="entry name" value="VOC"/>
    <property type="match status" value="1"/>
</dbReference>
<sequence>MTAQGMNHFTILAEDLGATVTFYTEFLGLKDGYRPDLGFPGAWMYAQAPTDHTGQAVLHIIAGRPMPNPRSGVIDHMAYTAKGMAATVAKLDAHGVKYMKRKQAGHAGTWQVFFYDPNGARIELDFAAAEGD</sequence>
<dbReference type="InterPro" id="IPR037523">
    <property type="entry name" value="VOC_core"/>
</dbReference>
<dbReference type="KEGG" id="htq:FRZ44_21840"/>